<evidence type="ECO:0000313" key="2">
    <source>
        <dbReference type="Proteomes" id="UP000186588"/>
    </source>
</evidence>
<dbReference type="RefSeq" id="WP_034534288.1">
    <property type="nucleotide sequence ID" value="NZ_BDDX01000003.1"/>
</dbReference>
<dbReference type="Proteomes" id="UP000186588">
    <property type="component" value="Unassembled WGS sequence"/>
</dbReference>
<proteinExistence type="predicted"/>
<protein>
    <submittedName>
        <fullName evidence="1">Uncharacterized protein</fullName>
    </submittedName>
</protein>
<accession>A0A0C3AEX4</accession>
<organism evidence="1 2">
    <name type="scientific">Apilactobacillus kunkeei</name>
    <dbReference type="NCBI Taxonomy" id="148814"/>
    <lineage>
        <taxon>Bacteria</taxon>
        <taxon>Bacillati</taxon>
        <taxon>Bacillota</taxon>
        <taxon>Bacilli</taxon>
        <taxon>Lactobacillales</taxon>
        <taxon>Lactobacillaceae</taxon>
        <taxon>Apilactobacillus</taxon>
    </lineage>
</organism>
<reference evidence="1 2" key="1">
    <citation type="journal article" date="2016" name="Syst. Appl. Microbiol.">
        <title>Genomic characterization of a fructophilic bee symbiont Lactobacillus kunkeei reveals its niche-specific adaptation.</title>
        <authorList>
            <person name="Maeno S."/>
            <person name="Tanizawa Y."/>
            <person name="Kanesaki Y."/>
            <person name="Kubota E."/>
            <person name="Kumar H."/>
            <person name="Dicks L."/>
            <person name="Salminen S."/>
            <person name="Nakagawa J."/>
            <person name="Arita M."/>
            <person name="Endo A."/>
        </authorList>
    </citation>
    <scope>NUCLEOTIDE SEQUENCE [LARGE SCALE GENOMIC DNA]</scope>
    <source>
        <strain evidence="1 2">FF30-6</strain>
    </source>
</reference>
<comment type="caution">
    <text evidence="1">The sequence shown here is derived from an EMBL/GenBank/DDBJ whole genome shotgun (WGS) entry which is preliminary data.</text>
</comment>
<evidence type="ECO:0000313" key="1">
    <source>
        <dbReference type="EMBL" id="GAT90213.1"/>
    </source>
</evidence>
<gene>
    <name evidence="1" type="ORF">FF306_00308</name>
</gene>
<dbReference type="AlphaFoldDB" id="A0A0C3AEX4"/>
<name>A0A0C3AEX4_9LACO</name>
<dbReference type="PATRIC" id="fig|148814.6.peg.1140"/>
<dbReference type="EMBL" id="BDDX01000003">
    <property type="protein sequence ID" value="GAT90213.1"/>
    <property type="molecule type" value="Genomic_DNA"/>
</dbReference>
<sequence length="150" mass="17977">MWTTRPWQKNKSAFTTIEMLIVLIISSIFMSLCIFLYQGVHINDRELEKDFWANFNVYWKQGIANSEYSRLKTYIYQKNHDIIFFNDGHYNNLKMPDGMRSEDNLLITINNDGYVPPQTYKWYSKTTHTCYLLKVQLGGGTYKVYEEYYE</sequence>